<dbReference type="STRING" id="200324.A0A2N5SKP6"/>
<gene>
    <name evidence="3" type="ORF">PCANC_19399</name>
    <name evidence="4" type="ORF">PCASD_07827</name>
</gene>
<evidence type="ECO:0000256" key="2">
    <source>
        <dbReference type="SAM" id="Phobius"/>
    </source>
</evidence>
<evidence type="ECO:0000313" key="4">
    <source>
        <dbReference type="EMBL" id="PLW40113.1"/>
    </source>
</evidence>
<feature type="region of interest" description="Disordered" evidence="1">
    <location>
        <begin position="73"/>
        <end position="110"/>
    </location>
</feature>
<dbReference type="Gene3D" id="3.40.50.11350">
    <property type="match status" value="1"/>
</dbReference>
<dbReference type="EMBL" id="PGCJ01000938">
    <property type="protein sequence ID" value="PLW13828.1"/>
    <property type="molecule type" value="Genomic_DNA"/>
</dbReference>
<protein>
    <recommendedName>
        <fullName evidence="7">O-fucosyltransferase family protein</fullName>
    </recommendedName>
</protein>
<keyword evidence="5" id="KW-1185">Reference proteome</keyword>
<evidence type="ECO:0000313" key="5">
    <source>
        <dbReference type="Proteomes" id="UP000235388"/>
    </source>
</evidence>
<evidence type="ECO:0008006" key="7">
    <source>
        <dbReference type="Google" id="ProtNLM"/>
    </source>
</evidence>
<keyword evidence="2" id="KW-0812">Transmembrane</keyword>
<dbReference type="EMBL" id="PGCI01000106">
    <property type="protein sequence ID" value="PLW40113.1"/>
    <property type="molecule type" value="Genomic_DNA"/>
</dbReference>
<feature type="region of interest" description="Disordered" evidence="1">
    <location>
        <begin position="1"/>
        <end position="23"/>
    </location>
</feature>
<proteinExistence type="predicted"/>
<evidence type="ECO:0000313" key="6">
    <source>
        <dbReference type="Proteomes" id="UP000235392"/>
    </source>
</evidence>
<keyword evidence="2" id="KW-1133">Transmembrane helix</keyword>
<name>A0A2N5SKP6_9BASI</name>
<dbReference type="AlphaFoldDB" id="A0A2N5SKP6"/>
<evidence type="ECO:0000256" key="1">
    <source>
        <dbReference type="SAM" id="MobiDB-lite"/>
    </source>
</evidence>
<organism evidence="3 5">
    <name type="scientific">Puccinia coronata f. sp. avenae</name>
    <dbReference type="NCBI Taxonomy" id="200324"/>
    <lineage>
        <taxon>Eukaryota</taxon>
        <taxon>Fungi</taxon>
        <taxon>Dikarya</taxon>
        <taxon>Basidiomycota</taxon>
        <taxon>Pucciniomycotina</taxon>
        <taxon>Pucciniomycetes</taxon>
        <taxon>Pucciniales</taxon>
        <taxon>Pucciniaceae</taxon>
        <taxon>Puccinia</taxon>
    </lineage>
</organism>
<dbReference type="PANTHER" id="PTHR36050:SF1">
    <property type="entry name" value="O-FUCOSYLTRANSFERASE 30"/>
    <property type="match status" value="1"/>
</dbReference>
<sequence length="538" mass="61023">MNERRHAEAPLLDLQGGSTTRTDRMKTKPKFYFRLSPWSSWKRRYVMFPSFVLVGLMAILWWIESDLTKPSSIRLQPSHQPKAKKQAPKKSMAPKENLVSKSEADDPSQNSRYLSYLPHSGFHNQRISLENALTLSKVLNRTLIIPPCLLGTAVPWIEFDKLLGRLQTISSIGFEECGEGSGERVSSRECLSQPQGTWVSWKEIINIDEISQSVKILERESFEEDWLFRKIGIKKSADEIQQIKEETIYQFKFLLRPPRKKSGKKVIEKKVELGKFDSVIDVYERFGNSDVKLIEIGSVFGTSRLTISNDPIARQARTDFRRAMVFNNPVLVRLSKQIASQLSQPPNGYSAVHIRVGDNLFRSRASATVSVIISKMVTDHLKLPLSSLQEALVESDVEGDRSRSEIGVSGRPHELTCRRRKYTKPHLLKFNQPLFLATDSPLPEVEPALKTFFKAFPCTYLLNDFDLSSIKDIRISPQDRQPRTSTDPALGKLMVPFLDALVAARAASFVGTPGSTFSDFVNNSLFRTYHNLSIIEFG</sequence>
<accession>A0A2N5SKP6</accession>
<comment type="caution">
    <text evidence="3">The sequence shown here is derived from an EMBL/GenBank/DDBJ whole genome shotgun (WGS) entry which is preliminary data.</text>
</comment>
<reference evidence="5 6" key="1">
    <citation type="submission" date="2017-11" db="EMBL/GenBank/DDBJ databases">
        <title>De novo assembly and phasing of dikaryotic genomes from two isolates of Puccinia coronata f. sp. avenae, the causal agent of oat crown rust.</title>
        <authorList>
            <person name="Miller M.E."/>
            <person name="Zhang Y."/>
            <person name="Omidvar V."/>
            <person name="Sperschneider J."/>
            <person name="Schwessinger B."/>
            <person name="Raley C."/>
            <person name="Palmer J.M."/>
            <person name="Garnica D."/>
            <person name="Upadhyaya N."/>
            <person name="Rathjen J."/>
            <person name="Taylor J.M."/>
            <person name="Park R.F."/>
            <person name="Dodds P.N."/>
            <person name="Hirsch C.D."/>
            <person name="Kianian S.F."/>
            <person name="Figueroa M."/>
        </authorList>
    </citation>
    <scope>NUCLEOTIDE SEQUENCE [LARGE SCALE GENOMIC DNA]</scope>
    <source>
        <strain evidence="3">12NC29</strain>
        <strain evidence="4">12SD80</strain>
    </source>
</reference>
<dbReference type="CDD" id="cd11296">
    <property type="entry name" value="O-FucT_like"/>
    <property type="match status" value="1"/>
</dbReference>
<dbReference type="OrthoDB" id="1882547at2759"/>
<dbReference type="Gene3D" id="3.40.50.11340">
    <property type="match status" value="1"/>
</dbReference>
<dbReference type="Proteomes" id="UP000235392">
    <property type="component" value="Unassembled WGS sequence"/>
</dbReference>
<keyword evidence="2" id="KW-0472">Membrane</keyword>
<evidence type="ECO:0000313" key="3">
    <source>
        <dbReference type="EMBL" id="PLW13828.1"/>
    </source>
</evidence>
<dbReference type="Proteomes" id="UP000235388">
    <property type="component" value="Unassembled WGS sequence"/>
</dbReference>
<dbReference type="PANTHER" id="PTHR36050">
    <property type="entry name" value="O-FUCOSYLTRANSFERASE 30"/>
    <property type="match status" value="1"/>
</dbReference>
<feature type="transmembrane region" description="Helical" evidence="2">
    <location>
        <begin position="45"/>
        <end position="63"/>
    </location>
</feature>